<dbReference type="InterPro" id="IPR036390">
    <property type="entry name" value="WH_DNA-bd_sf"/>
</dbReference>
<keyword evidence="2" id="KW-0238">DNA-binding</keyword>
<dbReference type="EMBL" id="JACHHH010000013">
    <property type="protein sequence ID" value="MBB6042205.1"/>
    <property type="molecule type" value="Genomic_DNA"/>
</dbReference>
<dbReference type="PANTHER" id="PTHR43132:SF6">
    <property type="entry name" value="HTH-TYPE TRANSCRIPTIONAL REPRESSOR CZRA"/>
    <property type="match status" value="1"/>
</dbReference>
<dbReference type="InterPro" id="IPR051011">
    <property type="entry name" value="Metal_resp_trans_reg"/>
</dbReference>
<evidence type="ECO:0000313" key="5">
    <source>
        <dbReference type="EMBL" id="MBB6042205.1"/>
    </source>
</evidence>
<dbReference type="Pfam" id="PF01022">
    <property type="entry name" value="HTH_5"/>
    <property type="match status" value="1"/>
</dbReference>
<organism evidence="5 6">
    <name type="scientific">Oribacterium sinus</name>
    <dbReference type="NCBI Taxonomy" id="237576"/>
    <lineage>
        <taxon>Bacteria</taxon>
        <taxon>Bacillati</taxon>
        <taxon>Bacillota</taxon>
        <taxon>Clostridia</taxon>
        <taxon>Lachnospirales</taxon>
        <taxon>Lachnospiraceae</taxon>
        <taxon>Oribacterium</taxon>
    </lineage>
</organism>
<protein>
    <submittedName>
        <fullName evidence="5">ArsR family transcriptional regulator</fullName>
    </submittedName>
</protein>
<dbReference type="SMART" id="SM00418">
    <property type="entry name" value="HTH_ARSR"/>
    <property type="match status" value="1"/>
</dbReference>
<dbReference type="InterPro" id="IPR001845">
    <property type="entry name" value="HTH_ArsR_DNA-bd_dom"/>
</dbReference>
<dbReference type="Gene3D" id="1.10.10.10">
    <property type="entry name" value="Winged helix-like DNA-binding domain superfamily/Winged helix DNA-binding domain"/>
    <property type="match status" value="1"/>
</dbReference>
<evidence type="ECO:0000256" key="1">
    <source>
        <dbReference type="ARBA" id="ARBA00023015"/>
    </source>
</evidence>
<keyword evidence="1" id="KW-0805">Transcription regulation</keyword>
<dbReference type="InterPro" id="IPR036388">
    <property type="entry name" value="WH-like_DNA-bd_sf"/>
</dbReference>
<accession>A0A7W9SIT5</accession>
<dbReference type="SUPFAM" id="SSF46785">
    <property type="entry name" value="Winged helix' DNA-binding domain"/>
    <property type="match status" value="1"/>
</dbReference>
<dbReference type="PANTHER" id="PTHR43132">
    <property type="entry name" value="ARSENICAL RESISTANCE OPERON REPRESSOR ARSR-RELATED"/>
    <property type="match status" value="1"/>
</dbReference>
<dbReference type="AlphaFoldDB" id="A0A7W9SIT5"/>
<name>A0A7W9SIT5_9FIRM</name>
<dbReference type="PRINTS" id="PR00778">
    <property type="entry name" value="HTHARSR"/>
</dbReference>
<evidence type="ECO:0000256" key="3">
    <source>
        <dbReference type="ARBA" id="ARBA00023163"/>
    </source>
</evidence>
<evidence type="ECO:0000259" key="4">
    <source>
        <dbReference type="PROSITE" id="PS50987"/>
    </source>
</evidence>
<proteinExistence type="predicted"/>
<keyword evidence="3" id="KW-0804">Transcription</keyword>
<evidence type="ECO:0000256" key="2">
    <source>
        <dbReference type="ARBA" id="ARBA00023125"/>
    </source>
</evidence>
<reference evidence="5 6" key="1">
    <citation type="submission" date="2020-08" db="EMBL/GenBank/DDBJ databases">
        <title>Genomic Encyclopedia of Type Strains, Phase IV (KMG-IV): sequencing the most valuable type-strain genomes for metagenomic binning, comparative biology and taxonomic classification.</title>
        <authorList>
            <person name="Goeker M."/>
        </authorList>
    </citation>
    <scope>NUCLEOTIDE SEQUENCE [LARGE SCALE GENOMIC DNA]</scope>
    <source>
        <strain evidence="5 6">DSM 17245</strain>
    </source>
</reference>
<dbReference type="GeneID" id="85015713"/>
<feature type="domain" description="HTH arsR-type" evidence="4">
    <location>
        <begin position="18"/>
        <end position="110"/>
    </location>
</feature>
<sequence>MSQVIALEHQRADSHAMISEDSLCDLAEVFKVFGDSTRIKILYDLFEGEKNVTEICQDLEMNQSAISHQLKLLRTARLVSGKRVGKSILYSLADEHVKTIIAMGIEHIEE</sequence>
<dbReference type="NCBIfam" id="NF033788">
    <property type="entry name" value="HTH_metalloreg"/>
    <property type="match status" value="1"/>
</dbReference>
<dbReference type="Proteomes" id="UP000522163">
    <property type="component" value="Unassembled WGS sequence"/>
</dbReference>
<dbReference type="CDD" id="cd00090">
    <property type="entry name" value="HTH_ARSR"/>
    <property type="match status" value="1"/>
</dbReference>
<dbReference type="InterPro" id="IPR011991">
    <property type="entry name" value="ArsR-like_HTH"/>
</dbReference>
<comment type="caution">
    <text evidence="5">The sequence shown here is derived from an EMBL/GenBank/DDBJ whole genome shotgun (WGS) entry which is preliminary data.</text>
</comment>
<gene>
    <name evidence="5" type="ORF">HNQ46_002201</name>
</gene>
<dbReference type="GO" id="GO:0003700">
    <property type="term" value="F:DNA-binding transcription factor activity"/>
    <property type="evidence" value="ECO:0007669"/>
    <property type="project" value="InterPro"/>
</dbReference>
<dbReference type="PROSITE" id="PS50987">
    <property type="entry name" value="HTH_ARSR_2"/>
    <property type="match status" value="1"/>
</dbReference>
<evidence type="ECO:0000313" key="6">
    <source>
        <dbReference type="Proteomes" id="UP000522163"/>
    </source>
</evidence>
<dbReference type="RefSeq" id="WP_183684701.1">
    <property type="nucleotide sequence ID" value="NZ_JACHHH010000013.1"/>
</dbReference>
<dbReference type="GO" id="GO:0003677">
    <property type="term" value="F:DNA binding"/>
    <property type="evidence" value="ECO:0007669"/>
    <property type="project" value="UniProtKB-KW"/>
</dbReference>